<dbReference type="eggNOG" id="COG4964">
    <property type="taxonomic scope" value="Bacteria"/>
</dbReference>
<keyword evidence="6" id="KW-1185">Reference proteome</keyword>
<feature type="chain" id="PRO_5004745119" evidence="2">
    <location>
        <begin position="18"/>
        <end position="472"/>
    </location>
</feature>
<reference evidence="5 6" key="1">
    <citation type="journal article" date="2014" name="Genome Announc.">
        <title>Complete genome sequence of Magnetospirillum gryphiswaldense MSR-1.</title>
        <authorList>
            <person name="Wang X."/>
            <person name="Wang Q."/>
            <person name="Zhang W."/>
            <person name="Wang Y."/>
            <person name="Li L."/>
            <person name="Wen T."/>
            <person name="Zhang T."/>
            <person name="Zhang Y."/>
            <person name="Xu J."/>
            <person name="Hu J."/>
            <person name="Li S."/>
            <person name="Liu L."/>
            <person name="Liu J."/>
            <person name="Jiang W."/>
            <person name="Tian J."/>
            <person name="Li Y."/>
            <person name="Schuler D."/>
            <person name="Wang L."/>
            <person name="Li J."/>
        </authorList>
    </citation>
    <scope>NUCLEOTIDE SEQUENCE [LARGE SCALE GENOMIC DNA]</scope>
    <source>
        <strain evidence="6">DSM 6361 / JCM 21280 / NBRC 15271 / MSR-1</strain>
    </source>
</reference>
<proteinExistence type="inferred from homology"/>
<feature type="domain" description="Type II/III secretion system secretin-like" evidence="3">
    <location>
        <begin position="257"/>
        <end position="417"/>
    </location>
</feature>
<feature type="domain" description="Pilus formation protein N-terminal" evidence="4">
    <location>
        <begin position="49"/>
        <end position="118"/>
    </location>
</feature>
<evidence type="ECO:0000313" key="5">
    <source>
        <dbReference type="EMBL" id="CDK98824.1"/>
    </source>
</evidence>
<dbReference type="KEGG" id="mgy:MGMSRv2__1609"/>
<evidence type="ECO:0000259" key="4">
    <source>
        <dbReference type="Pfam" id="PF13629"/>
    </source>
</evidence>
<dbReference type="HOGENOM" id="CLU_017952_2_0_5"/>
<dbReference type="PRINTS" id="PR00811">
    <property type="entry name" value="BCTERIALGSPD"/>
</dbReference>
<keyword evidence="2" id="KW-0732">Signal</keyword>
<evidence type="ECO:0000313" key="6">
    <source>
        <dbReference type="Proteomes" id="UP000018922"/>
    </source>
</evidence>
<name>V6F044_MAGGM</name>
<evidence type="ECO:0000259" key="3">
    <source>
        <dbReference type="Pfam" id="PF00263"/>
    </source>
</evidence>
<gene>
    <name evidence="5" type="ordered locus">MGMSRv2__1609</name>
</gene>
<dbReference type="Pfam" id="PF13629">
    <property type="entry name" value="T2SS-T3SS_pil_N"/>
    <property type="match status" value="1"/>
</dbReference>
<protein>
    <submittedName>
        <fullName evidence="5">Type II and III secretion system protein</fullName>
    </submittedName>
</protein>
<dbReference type="InterPro" id="IPR032789">
    <property type="entry name" value="T2SS-T3SS_pil_N"/>
</dbReference>
<evidence type="ECO:0000256" key="1">
    <source>
        <dbReference type="RuleBase" id="RU004003"/>
    </source>
</evidence>
<dbReference type="Proteomes" id="UP000018922">
    <property type="component" value="Chromosome I"/>
</dbReference>
<dbReference type="GO" id="GO:0015627">
    <property type="term" value="C:type II protein secretion system complex"/>
    <property type="evidence" value="ECO:0007669"/>
    <property type="project" value="TreeGrafter"/>
</dbReference>
<feature type="signal peptide" evidence="2">
    <location>
        <begin position="1"/>
        <end position="17"/>
    </location>
</feature>
<dbReference type="GO" id="GO:0009306">
    <property type="term" value="P:protein secretion"/>
    <property type="evidence" value="ECO:0007669"/>
    <property type="project" value="InterPro"/>
</dbReference>
<accession>V6F044</accession>
<dbReference type="InterPro" id="IPR001775">
    <property type="entry name" value="GspD/PilQ"/>
</dbReference>
<dbReference type="AlphaFoldDB" id="V6F044"/>
<dbReference type="InterPro" id="IPR004846">
    <property type="entry name" value="T2SS/T3SS_dom"/>
</dbReference>
<dbReference type="STRING" id="1430440.MGMSRv2__1609"/>
<dbReference type="InterPro" id="IPR050810">
    <property type="entry name" value="Bact_Secretion_Sys_Channel"/>
</dbReference>
<comment type="similarity">
    <text evidence="1">Belongs to the bacterial secretin family.</text>
</comment>
<evidence type="ECO:0000256" key="2">
    <source>
        <dbReference type="SAM" id="SignalP"/>
    </source>
</evidence>
<sequence>MIRLIAILALLAMPALAQEPPLPQPAPVLGKVSSQPLNRPVTRGLPLSAETQRMALHKTREIILTQPMRDVVVGNPDVVDVMVKTPTQAFLVGRGIGQSDVTFFSSSGAVLHRVSVDVHLDADGLQTVLEQLMPEERHVRVAGIGDALYLSGSVGSDAAAMQIRTLARRYVKDDAGIVNLLKVSSESQVLLQVKVAEMQKTVLKELGVGLSGKAFGIDGVAGTLATTATTGLTQSTALFGSLTVSGLGSLVSTLSGLERQGLIRTLVEPNLTAVSGETANLLAGGEFPIPVSENNGQVTIEFKQFGVLLNFTPVVMDPGRISLKLQTEVSAIDKITAPVKLNNFEIPGLTVRRASSTVEMSSGGSIMIAGLLQNDITATLSGMPGAMDIPILGTLFRSNSFQRKETELVVIVSAFVVQPLEKPQMALPSDGFAPSSDMDRILLGRLQERYVKNVPPPAVPPKLQGPHGFMVR</sequence>
<dbReference type="Pfam" id="PF00263">
    <property type="entry name" value="Secretin"/>
    <property type="match status" value="1"/>
</dbReference>
<dbReference type="PANTHER" id="PTHR30332">
    <property type="entry name" value="PROBABLE GENERAL SECRETION PATHWAY PROTEIN D"/>
    <property type="match status" value="1"/>
</dbReference>
<organism evidence="5 6">
    <name type="scientific">Magnetospirillum gryphiswaldense (strain DSM 6361 / JCM 21280 / NBRC 15271 / MSR-1)</name>
    <dbReference type="NCBI Taxonomy" id="431944"/>
    <lineage>
        <taxon>Bacteria</taxon>
        <taxon>Pseudomonadati</taxon>
        <taxon>Pseudomonadota</taxon>
        <taxon>Alphaproteobacteria</taxon>
        <taxon>Rhodospirillales</taxon>
        <taxon>Rhodospirillaceae</taxon>
        <taxon>Magnetospirillum</taxon>
    </lineage>
</organism>
<dbReference type="EMBL" id="HG794546">
    <property type="protein sequence ID" value="CDK98824.1"/>
    <property type="molecule type" value="Genomic_DNA"/>
</dbReference>
<dbReference type="PANTHER" id="PTHR30332:SF17">
    <property type="entry name" value="TYPE IV PILIATION SYSTEM PROTEIN DR_0774-RELATED"/>
    <property type="match status" value="1"/>
</dbReference>